<dbReference type="PROSITE" id="PS00687">
    <property type="entry name" value="ALDEHYDE_DEHYDR_GLU"/>
    <property type="match status" value="1"/>
</dbReference>
<dbReference type="PANTHER" id="PTHR42804:SF1">
    <property type="entry name" value="ALDEHYDE DEHYDROGENASE-RELATED"/>
    <property type="match status" value="1"/>
</dbReference>
<evidence type="ECO:0000256" key="5">
    <source>
        <dbReference type="PROSITE-ProRule" id="PRU10007"/>
    </source>
</evidence>
<accession>A0ABU0IH90</accession>
<dbReference type="Gene3D" id="3.40.309.10">
    <property type="entry name" value="Aldehyde Dehydrogenase, Chain A, domain 2"/>
    <property type="match status" value="1"/>
</dbReference>
<dbReference type="RefSeq" id="WP_307159760.1">
    <property type="nucleotide sequence ID" value="NZ_JAUSWH010000016.1"/>
</dbReference>
<feature type="domain" description="Aldehyde dehydrogenase" evidence="7">
    <location>
        <begin position="17"/>
        <end position="466"/>
    </location>
</feature>
<comment type="catalytic activity">
    <reaction evidence="4">
        <text>an aldehyde + NAD(+) + H2O = a carboxylate + NADH + 2 H(+)</text>
        <dbReference type="Rhea" id="RHEA:16185"/>
        <dbReference type="ChEBI" id="CHEBI:15377"/>
        <dbReference type="ChEBI" id="CHEBI:15378"/>
        <dbReference type="ChEBI" id="CHEBI:17478"/>
        <dbReference type="ChEBI" id="CHEBI:29067"/>
        <dbReference type="ChEBI" id="CHEBI:57540"/>
        <dbReference type="ChEBI" id="CHEBI:57945"/>
        <dbReference type="EC" id="1.2.1.3"/>
    </reaction>
</comment>
<keyword evidence="2 6" id="KW-0560">Oxidoreductase</keyword>
<evidence type="ECO:0000256" key="4">
    <source>
        <dbReference type="ARBA" id="ARBA00049194"/>
    </source>
</evidence>
<keyword evidence="9" id="KW-1185">Reference proteome</keyword>
<evidence type="ECO:0000256" key="1">
    <source>
        <dbReference type="ARBA" id="ARBA00009986"/>
    </source>
</evidence>
<dbReference type="PROSITE" id="PS00070">
    <property type="entry name" value="ALDEHYDE_DEHYDR_CYS"/>
    <property type="match status" value="1"/>
</dbReference>
<comment type="caution">
    <text evidence="8">The sequence shown here is derived from an EMBL/GenBank/DDBJ whole genome shotgun (WGS) entry which is preliminary data.</text>
</comment>
<dbReference type="InterPro" id="IPR015590">
    <property type="entry name" value="Aldehyde_DH_dom"/>
</dbReference>
<feature type="active site" evidence="5">
    <location>
        <position position="243"/>
    </location>
</feature>
<dbReference type="InterPro" id="IPR016160">
    <property type="entry name" value="Ald_DH_CS_CYS"/>
</dbReference>
<evidence type="ECO:0000313" key="9">
    <source>
        <dbReference type="Proteomes" id="UP001235269"/>
    </source>
</evidence>
<dbReference type="InterPro" id="IPR029510">
    <property type="entry name" value="Ald_DH_CS_GLU"/>
</dbReference>
<organism evidence="8 9">
    <name type="scientific">Rhizobium paknamense</name>
    <dbReference type="NCBI Taxonomy" id="1206817"/>
    <lineage>
        <taxon>Bacteria</taxon>
        <taxon>Pseudomonadati</taxon>
        <taxon>Pseudomonadota</taxon>
        <taxon>Alphaproteobacteria</taxon>
        <taxon>Hyphomicrobiales</taxon>
        <taxon>Rhizobiaceae</taxon>
        <taxon>Rhizobium/Agrobacterium group</taxon>
        <taxon>Rhizobium</taxon>
    </lineage>
</organism>
<evidence type="ECO:0000256" key="3">
    <source>
        <dbReference type="ARBA" id="ARBA00024226"/>
    </source>
</evidence>
<dbReference type="Proteomes" id="UP001235269">
    <property type="component" value="Unassembled WGS sequence"/>
</dbReference>
<comment type="similarity">
    <text evidence="1 6">Belongs to the aldehyde dehydrogenase family.</text>
</comment>
<evidence type="ECO:0000259" key="7">
    <source>
        <dbReference type="Pfam" id="PF00171"/>
    </source>
</evidence>
<evidence type="ECO:0000256" key="6">
    <source>
        <dbReference type="RuleBase" id="RU003345"/>
    </source>
</evidence>
<dbReference type="PANTHER" id="PTHR42804">
    <property type="entry name" value="ALDEHYDE DEHYDROGENASE"/>
    <property type="match status" value="1"/>
</dbReference>
<dbReference type="InterPro" id="IPR016162">
    <property type="entry name" value="Ald_DH_N"/>
</dbReference>
<dbReference type="Gene3D" id="3.40.605.10">
    <property type="entry name" value="Aldehyde Dehydrogenase, Chain A, domain 1"/>
    <property type="match status" value="1"/>
</dbReference>
<gene>
    <name evidence="8" type="ORF">QO005_003988</name>
</gene>
<dbReference type="InterPro" id="IPR016161">
    <property type="entry name" value="Ald_DH/histidinol_DH"/>
</dbReference>
<sequence length="468" mass="49823">MQEFKLVIDGKLVATERHRPVVNPSTETIVGLSPLASRSDLDHAVDAAKRAFPAWAAKSSEERAAFCQRIADRIEANAEDLAHLLTLEQGKPLGGLGSRFEIGGAVAWTRYTASLDLPVEVVQDGPDDRIELHRKPIGVIGAITPWNWPVMIACWHIIPAIRAGNCVVIKPSPNAPLSTLRLVEWINEVLPPGVVNGIADDNDLGAAMSAHPDIAKISFTGSTATGRRIMATAADTLKRLTLELGGNDAGIVLPDADPKAIAEGLFWGAFINSGQTCACLKRLYVHDSLYDAICTALSDYAQTIRIGDGLAEDSALGPLQNARQRDIVAACVRDAVEGGGRILIGGTAPDGKGYFYPVTLVADIDHGAKLVDEEQFGPALPIIRYHDIEEAIAKANDNPSGLGGSVWSSNVEAARKVASRLECGSVWINRHGAIQPNAPFGGVKQSGIGVEFGVDGLKEFTTIQTVFI</sequence>
<dbReference type="CDD" id="cd07106">
    <property type="entry name" value="ALDH_AldA-AAD23400"/>
    <property type="match status" value="1"/>
</dbReference>
<dbReference type="SUPFAM" id="SSF53720">
    <property type="entry name" value="ALDH-like"/>
    <property type="match status" value="1"/>
</dbReference>
<name>A0ABU0IH90_9HYPH</name>
<dbReference type="InterPro" id="IPR016163">
    <property type="entry name" value="Ald_DH_C"/>
</dbReference>
<dbReference type="EC" id="1.2.1.3" evidence="3"/>
<dbReference type="EMBL" id="JAUSWH010000016">
    <property type="protein sequence ID" value="MDQ0457630.1"/>
    <property type="molecule type" value="Genomic_DNA"/>
</dbReference>
<dbReference type="Pfam" id="PF00171">
    <property type="entry name" value="Aldedh"/>
    <property type="match status" value="1"/>
</dbReference>
<reference evidence="8 9" key="1">
    <citation type="submission" date="2023-07" db="EMBL/GenBank/DDBJ databases">
        <title>Genomic Encyclopedia of Type Strains, Phase IV (KMG-IV): sequencing the most valuable type-strain genomes for metagenomic binning, comparative biology and taxonomic classification.</title>
        <authorList>
            <person name="Goeker M."/>
        </authorList>
    </citation>
    <scope>NUCLEOTIDE SEQUENCE [LARGE SCALE GENOMIC DNA]</scope>
    <source>
        <strain evidence="8 9">DSM 100301</strain>
    </source>
</reference>
<evidence type="ECO:0000256" key="2">
    <source>
        <dbReference type="ARBA" id="ARBA00023002"/>
    </source>
</evidence>
<dbReference type="InterPro" id="IPR044086">
    <property type="entry name" value="LUC3-like"/>
</dbReference>
<proteinExistence type="inferred from homology"/>
<protein>
    <recommendedName>
        <fullName evidence="3">aldehyde dehydrogenase (NAD(+))</fullName>
        <ecNumber evidence="3">1.2.1.3</ecNumber>
    </recommendedName>
</protein>
<evidence type="ECO:0000313" key="8">
    <source>
        <dbReference type="EMBL" id="MDQ0457630.1"/>
    </source>
</evidence>